<sequence length="322" mass="37105">MNVYIATSHDPFYNLAVENWLFREMLTDEPILYLWQNAPSVIIGRAQNPWRECNIDALNNDNIPIVRRQSGGGTVYHDLGNLNYTIMAKSQDYDKKANLALIVNTLKSCGINAHASERNDILVTHEHIDYKISGSAFRETKDKSFHHGTLLINADTSKLYHYLHHNIDESLTTKGVHSKRSSVINLAAINPKISAQTIRDCFLNQFNHNITYIPEHMENKQVTDEENTLRTWQWRFGKTLPFSRSFVFEDNDITLEIKNGQIVAFATDSDKYNHFKTYLQSRNPIYSKQSFDLLDKESLDFTAQEQALLTHLYQNTADVMGE</sequence>
<dbReference type="EMBL" id="BMJS01000007">
    <property type="protein sequence ID" value="GGF94093.1"/>
    <property type="molecule type" value="Genomic_DNA"/>
</dbReference>
<reference evidence="3" key="2">
    <citation type="submission" date="2020-09" db="EMBL/GenBank/DDBJ databases">
        <authorList>
            <person name="Sun Q."/>
            <person name="Zhou Y."/>
        </authorList>
    </citation>
    <scope>NUCLEOTIDE SEQUENCE</scope>
    <source>
        <strain evidence="3">CGMCC 1.15758</strain>
    </source>
</reference>
<keyword evidence="4" id="KW-1185">Reference proteome</keyword>
<evidence type="ECO:0000313" key="4">
    <source>
        <dbReference type="Proteomes" id="UP000636949"/>
    </source>
</evidence>
<dbReference type="CDD" id="cd16443">
    <property type="entry name" value="LplA"/>
    <property type="match status" value="1"/>
</dbReference>
<dbReference type="Pfam" id="PF21948">
    <property type="entry name" value="LplA-B_cat"/>
    <property type="match status" value="1"/>
</dbReference>
<reference evidence="3" key="1">
    <citation type="journal article" date="2014" name="Int. J. Syst. Evol. Microbiol.">
        <title>Complete genome sequence of Corynebacterium casei LMG S-19264T (=DSM 44701T), isolated from a smear-ripened cheese.</title>
        <authorList>
            <consortium name="US DOE Joint Genome Institute (JGI-PGF)"/>
            <person name="Walter F."/>
            <person name="Albersmeier A."/>
            <person name="Kalinowski J."/>
            <person name="Ruckert C."/>
        </authorList>
    </citation>
    <scope>NUCLEOTIDE SEQUENCE</scope>
    <source>
        <strain evidence="3">CGMCC 1.15758</strain>
    </source>
</reference>
<name>A0A8J2Z3S3_9GAMM</name>
<dbReference type="AlphaFoldDB" id="A0A8J2Z3S3"/>
<proteinExistence type="predicted"/>
<dbReference type="RefSeq" id="WP_117001928.1">
    <property type="nucleotide sequence ID" value="NZ_BMJS01000007.1"/>
</dbReference>
<protein>
    <submittedName>
        <fullName evidence="3">Lipoate--protein ligase A</fullName>
    </submittedName>
</protein>
<dbReference type="SUPFAM" id="SSF55681">
    <property type="entry name" value="Class II aaRS and biotin synthetases"/>
    <property type="match status" value="1"/>
</dbReference>
<dbReference type="GO" id="GO:0005737">
    <property type="term" value="C:cytoplasm"/>
    <property type="evidence" value="ECO:0007669"/>
    <property type="project" value="TreeGrafter"/>
</dbReference>
<organism evidence="3 4">
    <name type="scientific">Cysteiniphilum litorale</name>
    <dbReference type="NCBI Taxonomy" id="2056700"/>
    <lineage>
        <taxon>Bacteria</taxon>
        <taxon>Pseudomonadati</taxon>
        <taxon>Pseudomonadota</taxon>
        <taxon>Gammaproteobacteria</taxon>
        <taxon>Thiotrichales</taxon>
        <taxon>Fastidiosibacteraceae</taxon>
        <taxon>Cysteiniphilum</taxon>
    </lineage>
</organism>
<dbReference type="InterPro" id="IPR004143">
    <property type="entry name" value="BPL_LPL_catalytic"/>
</dbReference>
<comment type="caution">
    <text evidence="3">The sequence shown here is derived from an EMBL/GenBank/DDBJ whole genome shotgun (WGS) entry which is preliminary data.</text>
</comment>
<gene>
    <name evidence="3" type="primary">lplA</name>
    <name evidence="3" type="ORF">GCM10010995_09140</name>
</gene>
<dbReference type="Proteomes" id="UP000636949">
    <property type="component" value="Unassembled WGS sequence"/>
</dbReference>
<comment type="pathway">
    <text evidence="1">Protein modification; protein lipoylation via exogenous pathway; protein N(6)-(lipoyl)lysine from lipoate: step 2/2.</text>
</comment>
<dbReference type="GO" id="GO:0009249">
    <property type="term" value="P:protein lipoylation"/>
    <property type="evidence" value="ECO:0007669"/>
    <property type="project" value="InterPro"/>
</dbReference>
<accession>A0A8J2Z3S3</accession>
<evidence type="ECO:0000256" key="1">
    <source>
        <dbReference type="ARBA" id="ARBA00005085"/>
    </source>
</evidence>
<dbReference type="Gene3D" id="3.30.930.10">
    <property type="entry name" value="Bira Bifunctional Protein, Domain 2"/>
    <property type="match status" value="1"/>
</dbReference>
<dbReference type="UniPathway" id="UPA00537">
    <property type="reaction ID" value="UER00595"/>
</dbReference>
<dbReference type="PROSITE" id="PS51733">
    <property type="entry name" value="BPL_LPL_CATALYTIC"/>
    <property type="match status" value="1"/>
</dbReference>
<dbReference type="NCBIfam" id="TIGR00545">
    <property type="entry name" value="lipoyltrans"/>
    <property type="match status" value="1"/>
</dbReference>
<dbReference type="GO" id="GO:0017118">
    <property type="term" value="F:lipoyltransferase activity"/>
    <property type="evidence" value="ECO:0007669"/>
    <property type="project" value="TreeGrafter"/>
</dbReference>
<evidence type="ECO:0000313" key="3">
    <source>
        <dbReference type="EMBL" id="GGF94093.1"/>
    </source>
</evidence>
<evidence type="ECO:0000259" key="2">
    <source>
        <dbReference type="PROSITE" id="PS51733"/>
    </source>
</evidence>
<dbReference type="GO" id="GO:0016874">
    <property type="term" value="F:ligase activity"/>
    <property type="evidence" value="ECO:0007669"/>
    <property type="project" value="UniProtKB-KW"/>
</dbReference>
<keyword evidence="3" id="KW-0436">Ligase</keyword>
<dbReference type="PANTHER" id="PTHR12561">
    <property type="entry name" value="LIPOATE-PROTEIN LIGASE"/>
    <property type="match status" value="1"/>
</dbReference>
<dbReference type="PANTHER" id="PTHR12561:SF3">
    <property type="entry name" value="LIPOYLTRANSFERASE 1, MITOCHONDRIAL"/>
    <property type="match status" value="1"/>
</dbReference>
<dbReference type="OrthoDB" id="9787898at2"/>
<dbReference type="InterPro" id="IPR004562">
    <property type="entry name" value="LipoylTrfase_LipoateP_Ligase"/>
</dbReference>
<feature type="domain" description="BPL/LPL catalytic" evidence="2">
    <location>
        <begin position="26"/>
        <end position="214"/>
    </location>
</feature>
<dbReference type="InterPro" id="IPR045864">
    <property type="entry name" value="aa-tRNA-synth_II/BPL/LPL"/>
</dbReference>